<organism evidence="4 5">
    <name type="scientific">Natronobacterium haloterrestre</name>
    <name type="common">Halobiforma haloterrestris</name>
    <dbReference type="NCBI Taxonomy" id="148448"/>
    <lineage>
        <taxon>Archaea</taxon>
        <taxon>Methanobacteriati</taxon>
        <taxon>Methanobacteriota</taxon>
        <taxon>Stenosarchaea group</taxon>
        <taxon>Halobacteria</taxon>
        <taxon>Halobacteriales</taxon>
        <taxon>Natrialbaceae</taxon>
        <taxon>Natronobacterium</taxon>
    </lineage>
</organism>
<evidence type="ECO:0000256" key="2">
    <source>
        <dbReference type="ARBA" id="ARBA00023163"/>
    </source>
</evidence>
<dbReference type="Pfam" id="PF04967">
    <property type="entry name" value="HTH_10"/>
    <property type="match status" value="1"/>
</dbReference>
<protein>
    <recommendedName>
        <fullName evidence="3">HTH bat-type domain-containing protein</fullName>
    </recommendedName>
</protein>
<dbReference type="AlphaFoldDB" id="A0A1I1EEL8"/>
<keyword evidence="1" id="KW-0805">Transcription regulation</keyword>
<keyword evidence="5" id="KW-1185">Reference proteome</keyword>
<evidence type="ECO:0000313" key="4">
    <source>
        <dbReference type="EMBL" id="SFB85176.1"/>
    </source>
</evidence>
<gene>
    <name evidence="4" type="ORF">SAMN05444422_102392</name>
</gene>
<evidence type="ECO:0000259" key="3">
    <source>
        <dbReference type="Pfam" id="PF04967"/>
    </source>
</evidence>
<feature type="domain" description="HTH bat-type" evidence="3">
    <location>
        <begin position="209"/>
        <end position="260"/>
    </location>
</feature>
<dbReference type="PANTHER" id="PTHR34236:SF1">
    <property type="entry name" value="DIMETHYL SULFOXIDE REDUCTASE TRANSCRIPTIONAL ACTIVATOR"/>
    <property type="match status" value="1"/>
</dbReference>
<proteinExistence type="predicted"/>
<dbReference type="EMBL" id="FOKW01000002">
    <property type="protein sequence ID" value="SFB85176.1"/>
    <property type="molecule type" value="Genomic_DNA"/>
</dbReference>
<dbReference type="InterPro" id="IPR007050">
    <property type="entry name" value="HTH_bacterioopsin"/>
</dbReference>
<evidence type="ECO:0000313" key="5">
    <source>
        <dbReference type="Proteomes" id="UP000199161"/>
    </source>
</evidence>
<accession>A0A1I1EEL8</accession>
<evidence type="ECO:0000256" key="1">
    <source>
        <dbReference type="ARBA" id="ARBA00023015"/>
    </source>
</evidence>
<dbReference type="Gene3D" id="1.10.10.10">
    <property type="entry name" value="Winged helix-like DNA-binding domain superfamily/Winged helix DNA-binding domain"/>
    <property type="match status" value="1"/>
</dbReference>
<sequence length="264" mass="29926">MYTICLSQSRSFNYGTTMTQNAPPGSDNDHSRDSGIRFTLEVWHPDCWTLEVTEATDASLIAHTVYNEDGHVVKGHFTAYGETEASIDDLVAATRASALTDSVSVMERRHGGDRHGPVRGKPTTELFVEYDSRNTISDALLTGGFYQEAPVRIQGGREYWPLFFETDDRELLADRLDALRDEYDAEITVRRVHSDNRSATDVSHRTDSLSQRQREIFDLACERGYYSWPREVTTRELADEADISKTTLLEHLRKAESKLLDPTD</sequence>
<reference evidence="5" key="1">
    <citation type="submission" date="2016-10" db="EMBL/GenBank/DDBJ databases">
        <authorList>
            <person name="Varghese N."/>
            <person name="Submissions S."/>
        </authorList>
    </citation>
    <scope>NUCLEOTIDE SEQUENCE [LARGE SCALE GENOMIC DNA]</scope>
    <source>
        <strain evidence="5">DSM 13078</strain>
    </source>
</reference>
<dbReference type="Proteomes" id="UP000199161">
    <property type="component" value="Unassembled WGS sequence"/>
</dbReference>
<dbReference type="InterPro" id="IPR036388">
    <property type="entry name" value="WH-like_DNA-bd_sf"/>
</dbReference>
<name>A0A1I1EEL8_NATHA</name>
<dbReference type="PANTHER" id="PTHR34236">
    <property type="entry name" value="DIMETHYL SULFOXIDE REDUCTASE TRANSCRIPTIONAL ACTIVATOR"/>
    <property type="match status" value="1"/>
</dbReference>
<keyword evidence="2" id="KW-0804">Transcription</keyword>